<dbReference type="InterPro" id="IPR044163">
    <property type="entry name" value="SARED1-like"/>
</dbReference>
<reference evidence="2" key="2">
    <citation type="journal article" date="2018" name="Sci. Data">
        <title>The draft genome sequence of cork oak.</title>
        <authorList>
            <person name="Ramos A.M."/>
            <person name="Usie A."/>
            <person name="Barbosa P."/>
            <person name="Barros P.M."/>
            <person name="Capote T."/>
            <person name="Chaves I."/>
            <person name="Simoes F."/>
            <person name="Abreu I."/>
            <person name="Carrasquinho I."/>
            <person name="Faro C."/>
            <person name="Guimaraes J.B."/>
            <person name="Mendonca D."/>
            <person name="Nobrega F."/>
            <person name="Rodrigues L."/>
            <person name="Saibo N.J.M."/>
            <person name="Varela M.C."/>
            <person name="Egas C."/>
            <person name="Matos J."/>
            <person name="Miguel C.M."/>
            <person name="Oliveira M.M."/>
            <person name="Ricardo C.P."/>
            <person name="Goncalves S."/>
        </authorList>
    </citation>
    <scope>NUCLEOTIDE SEQUENCE [LARGE SCALE GENOMIC DNA]</scope>
    <source>
        <strain evidence="2">HL8</strain>
    </source>
</reference>
<name>A0AAW0MC11_QUESU</name>
<accession>A0AAW0MC11</accession>
<dbReference type="EMBL" id="PKMF04000001">
    <property type="protein sequence ID" value="KAK7861497.1"/>
    <property type="molecule type" value="Genomic_DNA"/>
</dbReference>
<organism evidence="2">
    <name type="scientific">Quercus suber</name>
    <name type="common">Cork oak</name>
    <dbReference type="NCBI Taxonomy" id="58331"/>
    <lineage>
        <taxon>Eukaryota</taxon>
        <taxon>Viridiplantae</taxon>
        <taxon>Streptophyta</taxon>
        <taxon>Embryophyta</taxon>
        <taxon>Tracheophyta</taxon>
        <taxon>Spermatophyta</taxon>
        <taxon>Magnoliopsida</taxon>
        <taxon>eudicotyledons</taxon>
        <taxon>Gunneridae</taxon>
        <taxon>Pentapetalae</taxon>
        <taxon>rosids</taxon>
        <taxon>fabids</taxon>
        <taxon>Fagales</taxon>
        <taxon>Fagaceae</taxon>
        <taxon>Quercus</taxon>
    </lineage>
</organism>
<protein>
    <submittedName>
        <fullName evidence="2">Uncharacterized protein</fullName>
    </submittedName>
</protein>
<evidence type="ECO:0000256" key="1">
    <source>
        <dbReference type="SAM" id="Phobius"/>
    </source>
</evidence>
<dbReference type="AlphaFoldDB" id="A0AAW0MC11"/>
<keyword evidence="1" id="KW-0812">Transmembrane</keyword>
<dbReference type="GO" id="GO:0009507">
    <property type="term" value="C:chloroplast"/>
    <property type="evidence" value="ECO:0007669"/>
    <property type="project" value="TreeGrafter"/>
</dbReference>
<keyword evidence="1" id="KW-1133">Transmembrane helix</keyword>
<reference evidence="2" key="3">
    <citation type="submission" date="2023-07" db="EMBL/GenBank/DDBJ databases">
        <title>An improved reference 1 genome and first organelle genomes of Quercus suber.</title>
        <authorList>
            <consortium name="Genosuber Consortium"/>
            <person name="Usie A."/>
            <person name="Serra O."/>
            <person name="Barros P."/>
        </authorList>
    </citation>
    <scope>NUCLEOTIDE SEQUENCE</scope>
    <source>
        <strain evidence="2">HL8</strain>
        <tissue evidence="2">Leaves</tissue>
    </source>
</reference>
<dbReference type="PANTHER" id="PTHR14194">
    <property type="entry name" value="NITROGEN METABOLIC REGULATION PROTEIN NMR-RELATED"/>
    <property type="match status" value="1"/>
</dbReference>
<comment type="caution">
    <text evidence="2">The sequence shown here is derived from an EMBL/GenBank/DDBJ whole genome shotgun (WGS) entry which is preliminary data.</text>
</comment>
<evidence type="ECO:0000313" key="2">
    <source>
        <dbReference type="EMBL" id="KAK7861497.1"/>
    </source>
</evidence>
<gene>
    <name evidence="2" type="ORF">CFP56_000221</name>
</gene>
<proteinExistence type="predicted"/>
<reference evidence="2" key="1">
    <citation type="submission" date="2017-12" db="EMBL/GenBank/DDBJ databases">
        <authorList>
            <person name="Barbosa P."/>
            <person name="Usie A."/>
            <person name="Ramos A.M."/>
        </authorList>
    </citation>
    <scope>NUCLEOTIDE SEQUENCE</scope>
    <source>
        <strain evidence="2">HL8</strain>
        <tissue evidence="2">Leaves</tissue>
    </source>
</reference>
<sequence length="260" mass="29666">MAIPSTSVFFSPLFLLLKFWTIYLQFEYAKTSIKKTFERVPAGNRGQMQKIAPHPGVWKGRTCPLVVVVHIPFIAIRDAGSIVPTIYGINALVILISTVVLKMKPDFDPSKGRSPRFYFEDGAYPKQIKAEQYLAKSEMQLLASTRAAIDNEVEFRLSKQALATRFTRFYSLQSLLGIVHTETSTKKTFKRVPVGNRGQVQKIAHIQEFGREEPLKLPTVIGNNYMRVKITNQRLNLKLIANRSTLEHQKKVDLEIMNKR</sequence>
<dbReference type="PANTHER" id="PTHR14194:SF86">
    <property type="entry name" value="OS05G0110300 PROTEIN"/>
    <property type="match status" value="1"/>
</dbReference>
<feature type="transmembrane region" description="Helical" evidence="1">
    <location>
        <begin position="82"/>
        <end position="101"/>
    </location>
</feature>
<keyword evidence="1" id="KW-0472">Membrane</keyword>
<dbReference type="GO" id="GO:0016491">
    <property type="term" value="F:oxidoreductase activity"/>
    <property type="evidence" value="ECO:0007669"/>
    <property type="project" value="InterPro"/>
</dbReference>
<feature type="transmembrane region" description="Helical" evidence="1">
    <location>
        <begin position="6"/>
        <end position="26"/>
    </location>
</feature>